<evidence type="ECO:0008006" key="4">
    <source>
        <dbReference type="Google" id="ProtNLM"/>
    </source>
</evidence>
<reference evidence="2" key="1">
    <citation type="submission" date="2018-01" db="EMBL/GenBank/DDBJ databases">
        <authorList>
            <person name="Yu X.-D."/>
        </authorList>
    </citation>
    <scope>NUCLEOTIDE SEQUENCE</scope>
    <source>
        <strain evidence="2">ZX-21</strain>
    </source>
</reference>
<protein>
    <recommendedName>
        <fullName evidence="4">Lipoprotein</fullName>
    </recommendedName>
</protein>
<comment type="caution">
    <text evidence="2">The sequence shown here is derived from an EMBL/GenBank/DDBJ whole genome shotgun (WGS) entry which is preliminary data.</text>
</comment>
<organism evidence="2 3">
    <name type="scientific">Zhongshania marina</name>
    <dbReference type="NCBI Taxonomy" id="2304603"/>
    <lineage>
        <taxon>Bacteria</taxon>
        <taxon>Pseudomonadati</taxon>
        <taxon>Pseudomonadota</taxon>
        <taxon>Gammaproteobacteria</taxon>
        <taxon>Cellvibrionales</taxon>
        <taxon>Spongiibacteraceae</taxon>
        <taxon>Zhongshania</taxon>
    </lineage>
</organism>
<accession>A0A2S4HKL3</accession>
<name>A0A2S4HKL3_9GAMM</name>
<dbReference type="Proteomes" id="UP000237222">
    <property type="component" value="Unassembled WGS sequence"/>
</dbReference>
<evidence type="ECO:0000256" key="1">
    <source>
        <dbReference type="SAM" id="MobiDB-lite"/>
    </source>
</evidence>
<sequence>MRTDAIFCTFFSLVIAFTASCASQPSPRKPIGKFETSIKAGDIRLFSYSQPLFREKARPITARNRQEDGTGKPREDSESQLKRTLRDLELDPRLKEYCPAGYVVIDQYAVLNDVVIRGECRYGKEQAAN</sequence>
<dbReference type="OrthoDB" id="5740507at2"/>
<dbReference type="RefSeq" id="WP_103682580.1">
    <property type="nucleotide sequence ID" value="NZ_PQGG01000003.1"/>
</dbReference>
<proteinExistence type="predicted"/>
<dbReference type="AlphaFoldDB" id="A0A2S4HKL3"/>
<gene>
    <name evidence="2" type="ORF">C0068_00710</name>
</gene>
<evidence type="ECO:0000313" key="3">
    <source>
        <dbReference type="Proteomes" id="UP000237222"/>
    </source>
</evidence>
<dbReference type="PROSITE" id="PS51257">
    <property type="entry name" value="PROKAR_LIPOPROTEIN"/>
    <property type="match status" value="1"/>
</dbReference>
<dbReference type="EMBL" id="PQGG01000003">
    <property type="protein sequence ID" value="POP54537.1"/>
    <property type="molecule type" value="Genomic_DNA"/>
</dbReference>
<feature type="region of interest" description="Disordered" evidence="1">
    <location>
        <begin position="56"/>
        <end position="83"/>
    </location>
</feature>
<evidence type="ECO:0000313" key="2">
    <source>
        <dbReference type="EMBL" id="POP54537.1"/>
    </source>
</evidence>